<evidence type="ECO:0000313" key="4">
    <source>
        <dbReference type="Proteomes" id="UP000706926"/>
    </source>
</evidence>
<sequence length="333" mass="37994">MIERLIQQFWPEWVGTVSQGAGGWNNTTRFIHQADRGCVLRIYNTHRDKDKIEFELAVLESLRQSKLSFDTPMPIPSAAGERIVQLPDGSQRYAVVFGFLEGERPEGNSLQAAYSFGEKTGELLKALGRIDIPRPPAYRPYYELLRSYPACTRETIEAFCLQPEPAFRDLHQELLRLLDAYDDICGRLGELRKLPQQLVHGDLNFSNLLVDPRQPEKVTALLDFEFCTRDVRVMEPAVAISGFLGFEEEREAISRFCQGFGSRIRLSPEEIEAIPVLIRLRMVDVFLHFMSRYHEGTDSAAVLQEQVPMLASGLRQLTDSMAWIREAAARFLL</sequence>
<dbReference type="InterPro" id="IPR050249">
    <property type="entry name" value="Pseudomonas-type_ThrB"/>
</dbReference>
<organism evidence="3 4">
    <name type="scientific">Paenibacillus lactis</name>
    <dbReference type="NCBI Taxonomy" id="228574"/>
    <lineage>
        <taxon>Bacteria</taxon>
        <taxon>Bacillati</taxon>
        <taxon>Bacillota</taxon>
        <taxon>Bacilli</taxon>
        <taxon>Bacillales</taxon>
        <taxon>Paenibacillaceae</taxon>
        <taxon>Paenibacillus</taxon>
    </lineage>
</organism>
<dbReference type="PROSITE" id="PS50011">
    <property type="entry name" value="PROTEIN_KINASE_DOM"/>
    <property type="match status" value="1"/>
</dbReference>
<feature type="domain" description="Protein kinase" evidence="2">
    <location>
        <begin position="13"/>
        <end position="333"/>
    </location>
</feature>
<name>A0ABS4F953_9BACL</name>
<dbReference type="GO" id="GO:0016301">
    <property type="term" value="F:kinase activity"/>
    <property type="evidence" value="ECO:0007669"/>
    <property type="project" value="UniProtKB-KW"/>
</dbReference>
<dbReference type="Gene3D" id="3.90.1200.10">
    <property type="match status" value="1"/>
</dbReference>
<keyword evidence="3" id="KW-0418">Kinase</keyword>
<dbReference type="EMBL" id="JAGGKI010000004">
    <property type="protein sequence ID" value="MBP1892781.1"/>
    <property type="molecule type" value="Genomic_DNA"/>
</dbReference>
<dbReference type="InterPro" id="IPR000719">
    <property type="entry name" value="Prot_kinase_dom"/>
</dbReference>
<dbReference type="GeneID" id="95403903"/>
<accession>A0ABS4F953</accession>
<gene>
    <name evidence="3" type="ORF">J2Z18_001883</name>
</gene>
<dbReference type="PANTHER" id="PTHR21064:SF6">
    <property type="entry name" value="AMINOGLYCOSIDE PHOSPHOTRANSFERASE DOMAIN-CONTAINING PROTEIN"/>
    <property type="match status" value="1"/>
</dbReference>
<reference evidence="3 4" key="1">
    <citation type="submission" date="2021-03" db="EMBL/GenBank/DDBJ databases">
        <title>Genomic Encyclopedia of Type Strains, Phase IV (KMG-IV): sequencing the most valuable type-strain genomes for metagenomic binning, comparative biology and taxonomic classification.</title>
        <authorList>
            <person name="Goeker M."/>
        </authorList>
    </citation>
    <scope>NUCLEOTIDE SEQUENCE [LARGE SCALE GENOMIC DNA]</scope>
    <source>
        <strain evidence="3 4">DSM 15596</strain>
    </source>
</reference>
<protein>
    <submittedName>
        <fullName evidence="3">Ser/Thr protein kinase RdoA (MazF antagonist)</fullName>
    </submittedName>
</protein>
<comment type="caution">
    <text evidence="3">The sequence shown here is derived from an EMBL/GenBank/DDBJ whole genome shotgun (WGS) entry which is preliminary data.</text>
</comment>
<dbReference type="SUPFAM" id="SSF56112">
    <property type="entry name" value="Protein kinase-like (PK-like)"/>
    <property type="match status" value="1"/>
</dbReference>
<proteinExistence type="inferred from homology"/>
<keyword evidence="3" id="KW-0808">Transferase</keyword>
<evidence type="ECO:0000313" key="3">
    <source>
        <dbReference type="EMBL" id="MBP1892781.1"/>
    </source>
</evidence>
<dbReference type="InterPro" id="IPR011009">
    <property type="entry name" value="Kinase-like_dom_sf"/>
</dbReference>
<comment type="similarity">
    <text evidence="1">Belongs to the pseudomonas-type ThrB family.</text>
</comment>
<dbReference type="InterPro" id="IPR002575">
    <property type="entry name" value="Aminoglycoside_PTrfase"/>
</dbReference>
<keyword evidence="4" id="KW-1185">Reference proteome</keyword>
<dbReference type="Gene3D" id="3.30.200.20">
    <property type="entry name" value="Phosphorylase Kinase, domain 1"/>
    <property type="match status" value="1"/>
</dbReference>
<dbReference type="Pfam" id="PF01636">
    <property type="entry name" value="APH"/>
    <property type="match status" value="1"/>
</dbReference>
<evidence type="ECO:0000256" key="1">
    <source>
        <dbReference type="ARBA" id="ARBA00038240"/>
    </source>
</evidence>
<dbReference type="RefSeq" id="WP_040738597.1">
    <property type="nucleotide sequence ID" value="NZ_CP139098.1"/>
</dbReference>
<dbReference type="PANTHER" id="PTHR21064">
    <property type="entry name" value="AMINOGLYCOSIDE PHOSPHOTRANSFERASE DOMAIN-CONTAINING PROTEIN-RELATED"/>
    <property type="match status" value="1"/>
</dbReference>
<evidence type="ECO:0000259" key="2">
    <source>
        <dbReference type="PROSITE" id="PS50011"/>
    </source>
</evidence>
<dbReference type="Proteomes" id="UP000706926">
    <property type="component" value="Unassembled WGS sequence"/>
</dbReference>